<evidence type="ECO:0000256" key="1">
    <source>
        <dbReference type="ARBA" id="ARBA00022603"/>
    </source>
</evidence>
<dbReference type="PANTHER" id="PTHR43464">
    <property type="entry name" value="METHYLTRANSFERASE"/>
    <property type="match status" value="1"/>
</dbReference>
<evidence type="ECO:0000313" key="6">
    <source>
        <dbReference type="Proteomes" id="UP001176468"/>
    </source>
</evidence>
<dbReference type="GO" id="GO:0032259">
    <property type="term" value="P:methylation"/>
    <property type="evidence" value="ECO:0007669"/>
    <property type="project" value="UniProtKB-KW"/>
</dbReference>
<protein>
    <submittedName>
        <fullName evidence="5">Class I SAM-dependent methyltransferase</fullName>
        <ecNumber evidence="5">2.1.-.-</ecNumber>
    </submittedName>
</protein>
<sequence length="229" mass="25551">MFQQFGKWGFIAPRDIGLFLRSARTDTTLADLRTTVGQQAAFDTVYASGDPWASSDPRYFYQRRKYEVLAGLVPDRRFSRALDLGCGHGNLARKLAAKADSVLGVDIAGVAMEQAAITHADVPNLRFEQGDALDLPARYDGQFDLITIADMIYYLPPPIEDAWLKDLATSVARLLSPGGILLLANHYVYARDKDSRMSRRIHDAFSWSPSLRVVSQHRRPFYLVSVLAG</sequence>
<dbReference type="CDD" id="cd02440">
    <property type="entry name" value="AdoMet_MTases"/>
    <property type="match status" value="1"/>
</dbReference>
<reference evidence="5" key="1">
    <citation type="submission" date="2023-07" db="EMBL/GenBank/DDBJ databases">
        <authorList>
            <person name="Kim M.K."/>
        </authorList>
    </citation>
    <scope>NUCLEOTIDE SEQUENCE</scope>
    <source>
        <strain evidence="5">CA1-15</strain>
    </source>
</reference>
<organism evidence="5 6">
    <name type="scientific">Sphingomonas immobilis</name>
    <dbReference type="NCBI Taxonomy" id="3063997"/>
    <lineage>
        <taxon>Bacteria</taxon>
        <taxon>Pseudomonadati</taxon>
        <taxon>Pseudomonadota</taxon>
        <taxon>Alphaproteobacteria</taxon>
        <taxon>Sphingomonadales</taxon>
        <taxon>Sphingomonadaceae</taxon>
        <taxon>Sphingomonas</taxon>
    </lineage>
</organism>
<keyword evidence="2 5" id="KW-0808">Transferase</keyword>
<dbReference type="Proteomes" id="UP001176468">
    <property type="component" value="Unassembled WGS sequence"/>
</dbReference>
<evidence type="ECO:0000313" key="5">
    <source>
        <dbReference type="EMBL" id="MDO7841972.1"/>
    </source>
</evidence>
<dbReference type="RefSeq" id="WP_304560426.1">
    <property type="nucleotide sequence ID" value="NZ_JAUQSZ010000003.1"/>
</dbReference>
<evidence type="ECO:0000259" key="4">
    <source>
        <dbReference type="Pfam" id="PF13649"/>
    </source>
</evidence>
<dbReference type="InterPro" id="IPR041698">
    <property type="entry name" value="Methyltransf_25"/>
</dbReference>
<accession>A0ABT8ZZU1</accession>
<evidence type="ECO:0000256" key="3">
    <source>
        <dbReference type="ARBA" id="ARBA00022691"/>
    </source>
</evidence>
<dbReference type="EMBL" id="JAUQSZ010000003">
    <property type="protein sequence ID" value="MDO7841972.1"/>
    <property type="molecule type" value="Genomic_DNA"/>
</dbReference>
<keyword evidence="3" id="KW-0949">S-adenosyl-L-methionine</keyword>
<dbReference type="InterPro" id="IPR029063">
    <property type="entry name" value="SAM-dependent_MTases_sf"/>
</dbReference>
<dbReference type="SUPFAM" id="SSF53335">
    <property type="entry name" value="S-adenosyl-L-methionine-dependent methyltransferases"/>
    <property type="match status" value="1"/>
</dbReference>
<keyword evidence="1 5" id="KW-0489">Methyltransferase</keyword>
<dbReference type="PANTHER" id="PTHR43464:SF19">
    <property type="entry name" value="UBIQUINONE BIOSYNTHESIS O-METHYLTRANSFERASE, MITOCHONDRIAL"/>
    <property type="match status" value="1"/>
</dbReference>
<dbReference type="GO" id="GO:0008168">
    <property type="term" value="F:methyltransferase activity"/>
    <property type="evidence" value="ECO:0007669"/>
    <property type="project" value="UniProtKB-KW"/>
</dbReference>
<dbReference type="Gene3D" id="3.40.50.150">
    <property type="entry name" value="Vaccinia Virus protein VP39"/>
    <property type="match status" value="1"/>
</dbReference>
<dbReference type="Pfam" id="PF13649">
    <property type="entry name" value="Methyltransf_25"/>
    <property type="match status" value="1"/>
</dbReference>
<comment type="caution">
    <text evidence="5">The sequence shown here is derived from an EMBL/GenBank/DDBJ whole genome shotgun (WGS) entry which is preliminary data.</text>
</comment>
<gene>
    <name evidence="5" type="ORF">Q5H94_06525</name>
</gene>
<evidence type="ECO:0000256" key="2">
    <source>
        <dbReference type="ARBA" id="ARBA00022679"/>
    </source>
</evidence>
<name>A0ABT8ZZU1_9SPHN</name>
<proteinExistence type="predicted"/>
<feature type="domain" description="Methyltransferase" evidence="4">
    <location>
        <begin position="82"/>
        <end position="179"/>
    </location>
</feature>
<dbReference type="EC" id="2.1.-.-" evidence="5"/>
<keyword evidence="6" id="KW-1185">Reference proteome</keyword>